<evidence type="ECO:0000313" key="3">
    <source>
        <dbReference type="Proteomes" id="UP000433471"/>
    </source>
</evidence>
<reference evidence="2 3" key="1">
    <citation type="submission" date="2019-11" db="EMBL/GenBank/DDBJ databases">
        <title>Characterization of a novel member of the family Ackermannviridae.</title>
        <authorList>
            <person name="Maina A.N."/>
            <person name="Mwaura F.B."/>
            <person name="Jumba M."/>
        </authorList>
    </citation>
    <scope>NUCLEOTIDE SEQUENCE [LARGE SCALE GENOMIC DNA]</scope>
</reference>
<proteinExistence type="predicted"/>
<accession>A0A6B9J995</accession>
<organism evidence="2 3">
    <name type="scientific">Vibrio phage vB_VchM_Kuja</name>
    <dbReference type="NCBI Taxonomy" id="2686437"/>
    <lineage>
        <taxon>Viruses</taxon>
        <taxon>Duplodnaviria</taxon>
        <taxon>Heunggongvirae</taxon>
        <taxon>Uroviricota</taxon>
        <taxon>Caudoviricetes</taxon>
        <taxon>Pantevenvirales</taxon>
        <taxon>Ackermannviridae</taxon>
        <taxon>Kujavirus</taxon>
        <taxon>Kujavirus kuja</taxon>
    </lineage>
</organism>
<dbReference type="Pfam" id="PF00154">
    <property type="entry name" value="RecA_N"/>
    <property type="match status" value="1"/>
</dbReference>
<name>A0A6B9J995_9CAUD</name>
<dbReference type="SUPFAM" id="SSF52540">
    <property type="entry name" value="P-loop containing nucleoside triphosphate hydrolases"/>
    <property type="match status" value="1"/>
</dbReference>
<dbReference type="RefSeq" id="YP_009854194.1">
    <property type="nucleotide sequence ID" value="NC_048827.1"/>
</dbReference>
<dbReference type="Gene3D" id="3.40.50.300">
    <property type="entry name" value="P-loop containing nucleotide triphosphate hydrolases"/>
    <property type="match status" value="1"/>
</dbReference>
<dbReference type="GeneID" id="55624886"/>
<dbReference type="EMBL" id="MN718199">
    <property type="protein sequence ID" value="QGZ16133.1"/>
    <property type="molecule type" value="Genomic_DNA"/>
</dbReference>
<keyword evidence="3" id="KW-1185">Reference proteome</keyword>
<dbReference type="KEGG" id="vg:55624886"/>
<evidence type="ECO:0000259" key="1">
    <source>
        <dbReference type="Pfam" id="PF00154"/>
    </source>
</evidence>
<dbReference type="Proteomes" id="UP000433471">
    <property type="component" value="Segment"/>
</dbReference>
<gene>
    <name evidence="2" type="primary">recA</name>
    <name evidence="2" type="ORF">Kuja_1420</name>
</gene>
<dbReference type="InterPro" id="IPR027417">
    <property type="entry name" value="P-loop_NTPase"/>
</dbReference>
<protein>
    <submittedName>
        <fullName evidence="2">RecA protein</fullName>
    </submittedName>
</protein>
<sequence length="375" mass="42486">MKKPNSTIARLLEANKKNPLFNVMSQSKYISKEVIAKTSIPLLNACFSGKVDGGIMGGSHQIVGESRTFKTNVGLAAVAAYLDADEENIAIFCDSERGANAKYWNAFNIDMDRVIHMPIRHVEELQHGLLHNLEKVIPDVNKVIIFIDSIAQLPSKKEYEDMVEENGTKDMSRAGALNSFWRCITPVINFRDIPLVWINGFYKEMGNKYAEEIYKGGQQGLLSCDNLWFITRSQIKDDKELVGWNFNISIRKGRFTKEKLVMPLTVMYNGGIYRWSGMLETMILLGFINQSGAWYQRTEASGLPDAKKRQKKDMDDLFFMTLLEQPQVVEALNEYYGVSNGTMLTPLQEELQNALIDKGVSKLEEEDSDPEVLVN</sequence>
<evidence type="ECO:0000313" key="2">
    <source>
        <dbReference type="EMBL" id="QGZ16133.1"/>
    </source>
</evidence>
<dbReference type="InterPro" id="IPR049428">
    <property type="entry name" value="RecA-like_N"/>
</dbReference>
<feature type="domain" description="RecA-like N-terminal" evidence="1">
    <location>
        <begin position="29"/>
        <end position="272"/>
    </location>
</feature>